<evidence type="ECO:0000256" key="8">
    <source>
        <dbReference type="ARBA" id="ARBA00050025"/>
    </source>
</evidence>
<dbReference type="InterPro" id="IPR001905">
    <property type="entry name" value="Ammonium_transpt"/>
</dbReference>
<evidence type="ECO:0000256" key="4">
    <source>
        <dbReference type="ARBA" id="ARBA00022692"/>
    </source>
</evidence>
<dbReference type="GO" id="GO:0005886">
    <property type="term" value="C:plasma membrane"/>
    <property type="evidence" value="ECO:0007669"/>
    <property type="project" value="TreeGrafter"/>
</dbReference>
<dbReference type="PANTHER" id="PTHR43029:SF10">
    <property type="entry name" value="AMMONIUM TRANSPORTER MEP2"/>
    <property type="match status" value="1"/>
</dbReference>
<evidence type="ECO:0000313" key="12">
    <source>
        <dbReference type="Proteomes" id="UP000238296"/>
    </source>
</evidence>
<protein>
    <recommendedName>
        <fullName evidence="8">Ammonium transporter</fullName>
    </recommendedName>
</protein>
<evidence type="ECO:0000256" key="7">
    <source>
        <dbReference type="ARBA" id="ARBA00023177"/>
    </source>
</evidence>
<evidence type="ECO:0000256" key="6">
    <source>
        <dbReference type="ARBA" id="ARBA00023136"/>
    </source>
</evidence>
<dbReference type="Pfam" id="PF00909">
    <property type="entry name" value="Ammonium_transp"/>
    <property type="match status" value="1"/>
</dbReference>
<keyword evidence="6 9" id="KW-0472">Membrane</keyword>
<dbReference type="PANTHER" id="PTHR43029">
    <property type="entry name" value="AMMONIUM TRANSPORTER MEP2"/>
    <property type="match status" value="1"/>
</dbReference>
<evidence type="ECO:0000256" key="5">
    <source>
        <dbReference type="ARBA" id="ARBA00022989"/>
    </source>
</evidence>
<sequence length="88" mass="9225">MDQYPSMGVPDTGDTAWMLISAALVLLMTPGLAFFYGGMVRAKSVLNMIMMSVSAMGVVTVLWVLYGYSMAFGDDVGDVVGSSATTGV</sequence>
<evidence type="ECO:0000259" key="10">
    <source>
        <dbReference type="Pfam" id="PF00909"/>
    </source>
</evidence>
<dbReference type="InterPro" id="IPR029020">
    <property type="entry name" value="Ammonium/urea_transptr"/>
</dbReference>
<dbReference type="GO" id="GO:0008519">
    <property type="term" value="F:ammonium channel activity"/>
    <property type="evidence" value="ECO:0007669"/>
    <property type="project" value="InterPro"/>
</dbReference>
<keyword evidence="5 9" id="KW-1133">Transmembrane helix</keyword>
<name>A0A2S8BKF0_9MYCO</name>
<dbReference type="EMBL" id="PPEA01000394">
    <property type="protein sequence ID" value="PQM47095.1"/>
    <property type="molecule type" value="Genomic_DNA"/>
</dbReference>
<keyword evidence="4 9" id="KW-0812">Transmembrane</keyword>
<evidence type="ECO:0000313" key="11">
    <source>
        <dbReference type="EMBL" id="PQM47095.1"/>
    </source>
</evidence>
<dbReference type="InterPro" id="IPR024041">
    <property type="entry name" value="NH4_transpt_AmtB-like_dom"/>
</dbReference>
<comment type="similarity">
    <text evidence="2">Belongs to the ammonia transporter channel (TC 1.A.11.2) family.</text>
</comment>
<dbReference type="Gene3D" id="1.10.3430.10">
    <property type="entry name" value="Ammonium transporter AmtB like domains"/>
    <property type="match status" value="1"/>
</dbReference>
<evidence type="ECO:0000256" key="3">
    <source>
        <dbReference type="ARBA" id="ARBA00022448"/>
    </source>
</evidence>
<proteinExistence type="inferred from homology"/>
<keyword evidence="3" id="KW-0813">Transport</keyword>
<feature type="transmembrane region" description="Helical" evidence="9">
    <location>
        <begin position="45"/>
        <end position="66"/>
    </location>
</feature>
<evidence type="ECO:0000256" key="9">
    <source>
        <dbReference type="SAM" id="Phobius"/>
    </source>
</evidence>
<reference evidence="11 12" key="1">
    <citation type="journal article" date="2017" name="Int. J. Syst. Evol. Microbiol.">
        <title>Mycobacterium talmoniae sp. nov., a slowly growing mycobacterium isolated from human respiratory samples.</title>
        <authorList>
            <person name="Davidson R.M."/>
            <person name="DeGroote M.A."/>
            <person name="Marola J.L."/>
            <person name="Buss S."/>
            <person name="Jones V."/>
            <person name="McNeil M.R."/>
            <person name="Freifeld A.G."/>
            <person name="Elaine Epperson L."/>
            <person name="Hasan N.A."/>
            <person name="Jackson M."/>
            <person name="Iwen P.C."/>
            <person name="Salfinger M."/>
            <person name="Strong M."/>
        </authorList>
    </citation>
    <scope>NUCLEOTIDE SEQUENCE [LARGE SCALE GENOMIC DNA]</scope>
    <source>
        <strain evidence="11 12">ATCC BAA-2683</strain>
    </source>
</reference>
<organism evidence="11 12">
    <name type="scientific">Mycobacterium talmoniae</name>
    <dbReference type="NCBI Taxonomy" id="1858794"/>
    <lineage>
        <taxon>Bacteria</taxon>
        <taxon>Bacillati</taxon>
        <taxon>Actinomycetota</taxon>
        <taxon>Actinomycetes</taxon>
        <taxon>Mycobacteriales</taxon>
        <taxon>Mycobacteriaceae</taxon>
        <taxon>Mycobacterium</taxon>
    </lineage>
</organism>
<evidence type="ECO:0000256" key="2">
    <source>
        <dbReference type="ARBA" id="ARBA00005887"/>
    </source>
</evidence>
<evidence type="ECO:0000256" key="1">
    <source>
        <dbReference type="ARBA" id="ARBA00004141"/>
    </source>
</evidence>
<feature type="transmembrane region" description="Helical" evidence="9">
    <location>
        <begin position="16"/>
        <end position="38"/>
    </location>
</feature>
<dbReference type="AlphaFoldDB" id="A0A2S8BKF0"/>
<feature type="domain" description="Ammonium transporter AmtB-like" evidence="10">
    <location>
        <begin position="16"/>
        <end position="82"/>
    </location>
</feature>
<gene>
    <name evidence="11" type="primary">amt_2</name>
    <name evidence="11" type="ORF">C1Y40_02727</name>
</gene>
<comment type="subcellular location">
    <subcellularLocation>
        <location evidence="1">Membrane</location>
        <topology evidence="1">Multi-pass membrane protein</topology>
    </subcellularLocation>
</comment>
<comment type="caution">
    <text evidence="11">The sequence shown here is derived from an EMBL/GenBank/DDBJ whole genome shotgun (WGS) entry which is preliminary data.</text>
</comment>
<dbReference type="Proteomes" id="UP000238296">
    <property type="component" value="Unassembled WGS sequence"/>
</dbReference>
<keyword evidence="7" id="KW-0924">Ammonia transport</keyword>
<accession>A0A2S8BKF0</accession>
<dbReference type="SUPFAM" id="SSF111352">
    <property type="entry name" value="Ammonium transporter"/>
    <property type="match status" value="1"/>
</dbReference>